<evidence type="ECO:0000259" key="3">
    <source>
        <dbReference type="Pfam" id="PF17490"/>
    </source>
</evidence>
<evidence type="ECO:0000313" key="4">
    <source>
        <dbReference type="EMBL" id="KAF6441175.1"/>
    </source>
</evidence>
<dbReference type="InterPro" id="IPR042566">
    <property type="entry name" value="L1_C"/>
</dbReference>
<dbReference type="Proteomes" id="UP000593571">
    <property type="component" value="Unassembled WGS sequence"/>
</dbReference>
<gene>
    <name evidence="4" type="ORF">HJG63_012325</name>
</gene>
<feature type="domain" description="L1 transposable element RRM" evidence="2">
    <location>
        <begin position="14"/>
        <end position="94"/>
    </location>
</feature>
<dbReference type="Pfam" id="PF17490">
    <property type="entry name" value="Tnp_22_dsRBD"/>
    <property type="match status" value="1"/>
</dbReference>
<dbReference type="FunFam" id="3.30.70.1820:FF:000002">
    <property type="entry name" value="LINE-1 retrotransposable element ORF1 protein"/>
    <property type="match status" value="1"/>
</dbReference>
<comment type="caution">
    <text evidence="4">The sequence shown here is derived from an EMBL/GenBank/DDBJ whole genome shotgun (WGS) entry which is preliminary data.</text>
</comment>
<dbReference type="Pfam" id="PF02994">
    <property type="entry name" value="Transposase_22"/>
    <property type="match status" value="1"/>
</dbReference>
<dbReference type="InterPro" id="IPR035300">
    <property type="entry name" value="L1_dsRBD"/>
</dbReference>
<feature type="domain" description="L1 transposable element dsRBD-like" evidence="3">
    <location>
        <begin position="99"/>
        <end position="160"/>
    </location>
</feature>
<comment type="similarity">
    <text evidence="1">Belongs to the transposase 22 family.</text>
</comment>
<dbReference type="Gene3D" id="3.30.250.20">
    <property type="entry name" value="L1 transposable element, C-terminal domain"/>
    <property type="match status" value="1"/>
</dbReference>
<keyword evidence="5" id="KW-1185">Reference proteome</keyword>
<sequence length="164" mass="19163">MGQNICVIGASEGKQEVEELFEEIMMENISNMMEEIDLKPREAQSVPKARNPKRPTPRHIIIKMPKVKYEERILKAAREKPLVTYKGAPIKLAAYFSKETMQDRRAWQKIVDRMKTQYLQPKILFLTKLSFRVEGLIKSFPDKNKLKEFIITKLILQKMLTGLL</sequence>
<evidence type="ECO:0000313" key="5">
    <source>
        <dbReference type="Proteomes" id="UP000593571"/>
    </source>
</evidence>
<dbReference type="AlphaFoldDB" id="A0A7J8F0R7"/>
<protein>
    <submittedName>
        <fullName evidence="4">Uncharacterized protein</fullName>
    </submittedName>
</protein>
<reference evidence="4 5" key="1">
    <citation type="journal article" date="2020" name="Nature">
        <title>Six reference-quality genomes reveal evolution of bat adaptations.</title>
        <authorList>
            <person name="Jebb D."/>
            <person name="Huang Z."/>
            <person name="Pippel M."/>
            <person name="Hughes G.M."/>
            <person name="Lavrichenko K."/>
            <person name="Devanna P."/>
            <person name="Winkler S."/>
            <person name="Jermiin L.S."/>
            <person name="Skirmuntt E.C."/>
            <person name="Katzourakis A."/>
            <person name="Burkitt-Gray L."/>
            <person name="Ray D.A."/>
            <person name="Sullivan K.A.M."/>
            <person name="Roscito J.G."/>
            <person name="Kirilenko B.M."/>
            <person name="Davalos L.M."/>
            <person name="Corthals A.P."/>
            <person name="Power M.L."/>
            <person name="Jones G."/>
            <person name="Ransome R.D."/>
            <person name="Dechmann D.K.N."/>
            <person name="Locatelli A.G."/>
            <person name="Puechmaille S.J."/>
            <person name="Fedrigo O."/>
            <person name="Jarvis E.D."/>
            <person name="Hiller M."/>
            <person name="Vernes S.C."/>
            <person name="Myers E.W."/>
            <person name="Teeling E.C."/>
        </authorList>
    </citation>
    <scope>NUCLEOTIDE SEQUENCE [LARGE SCALE GENOMIC DNA]</scope>
    <source>
        <strain evidence="4">MRouAeg1</strain>
        <tissue evidence="4">Muscle</tissue>
    </source>
</reference>
<dbReference type="EMBL" id="JACASE010000008">
    <property type="protein sequence ID" value="KAF6441175.1"/>
    <property type="molecule type" value="Genomic_DNA"/>
</dbReference>
<dbReference type="InterPro" id="IPR004244">
    <property type="entry name" value="Transposase_22"/>
</dbReference>
<evidence type="ECO:0000256" key="1">
    <source>
        <dbReference type="ARBA" id="ARBA00061640"/>
    </source>
</evidence>
<proteinExistence type="inferred from homology"/>
<name>A0A7J8F0R7_ROUAE</name>
<organism evidence="4 5">
    <name type="scientific">Rousettus aegyptiacus</name>
    <name type="common">Egyptian fruit bat</name>
    <name type="synonym">Pteropus aegyptiacus</name>
    <dbReference type="NCBI Taxonomy" id="9407"/>
    <lineage>
        <taxon>Eukaryota</taxon>
        <taxon>Metazoa</taxon>
        <taxon>Chordata</taxon>
        <taxon>Craniata</taxon>
        <taxon>Vertebrata</taxon>
        <taxon>Euteleostomi</taxon>
        <taxon>Mammalia</taxon>
        <taxon>Eutheria</taxon>
        <taxon>Laurasiatheria</taxon>
        <taxon>Chiroptera</taxon>
        <taxon>Yinpterochiroptera</taxon>
        <taxon>Pteropodoidea</taxon>
        <taxon>Pteropodidae</taxon>
        <taxon>Rousettinae</taxon>
        <taxon>Rousettus</taxon>
    </lineage>
</organism>
<dbReference type="InterPro" id="IPR043636">
    <property type="entry name" value="L1_RRM_dom"/>
</dbReference>
<dbReference type="PANTHER" id="PTHR11505">
    <property type="entry name" value="L1 TRANSPOSABLE ELEMENT-RELATED"/>
    <property type="match status" value="1"/>
</dbReference>
<evidence type="ECO:0000259" key="2">
    <source>
        <dbReference type="Pfam" id="PF02994"/>
    </source>
</evidence>
<dbReference type="Gene3D" id="3.30.70.1820">
    <property type="entry name" value="L1 transposable element, RRM domain"/>
    <property type="match status" value="1"/>
</dbReference>
<accession>A0A7J8F0R7</accession>